<evidence type="ECO:0000313" key="1">
    <source>
        <dbReference type="EMBL" id="PON55984.1"/>
    </source>
</evidence>
<reference evidence="2" key="1">
    <citation type="submission" date="2016-06" db="EMBL/GenBank/DDBJ databases">
        <title>Parallel loss of symbiosis genes in relatives of nitrogen-fixing non-legume Parasponia.</title>
        <authorList>
            <person name="Van Velzen R."/>
            <person name="Holmer R."/>
            <person name="Bu F."/>
            <person name="Rutten L."/>
            <person name="Van Zeijl A."/>
            <person name="Liu W."/>
            <person name="Santuari L."/>
            <person name="Cao Q."/>
            <person name="Sharma T."/>
            <person name="Shen D."/>
            <person name="Roswanjaya Y."/>
            <person name="Wardhani T."/>
            <person name="Kalhor M.S."/>
            <person name="Jansen J."/>
            <person name="Van den Hoogen J."/>
            <person name="Gungor B."/>
            <person name="Hartog M."/>
            <person name="Hontelez J."/>
            <person name="Verver J."/>
            <person name="Yang W.-C."/>
            <person name="Schijlen E."/>
            <person name="Repin R."/>
            <person name="Schilthuizen M."/>
            <person name="Schranz E."/>
            <person name="Heidstra R."/>
            <person name="Miyata K."/>
            <person name="Fedorova E."/>
            <person name="Kohlen W."/>
            <person name="Bisseling T."/>
            <person name="Smit S."/>
            <person name="Geurts R."/>
        </authorList>
    </citation>
    <scope>NUCLEOTIDE SEQUENCE [LARGE SCALE GENOMIC DNA]</scope>
    <source>
        <strain evidence="2">cv. WU1-14</strain>
    </source>
</reference>
<evidence type="ECO:0000313" key="2">
    <source>
        <dbReference type="Proteomes" id="UP000237105"/>
    </source>
</evidence>
<name>A0A2P5C4S4_PARAD</name>
<dbReference type="EMBL" id="JXTB01000176">
    <property type="protein sequence ID" value="PON55984.1"/>
    <property type="molecule type" value="Genomic_DNA"/>
</dbReference>
<feature type="non-terminal residue" evidence="1">
    <location>
        <position position="1"/>
    </location>
</feature>
<keyword evidence="2" id="KW-1185">Reference proteome</keyword>
<dbReference type="Proteomes" id="UP000237105">
    <property type="component" value="Unassembled WGS sequence"/>
</dbReference>
<gene>
    <name evidence="1" type="ORF">PanWU01x14_184510</name>
</gene>
<comment type="caution">
    <text evidence="1">The sequence shown here is derived from an EMBL/GenBank/DDBJ whole genome shotgun (WGS) entry which is preliminary data.</text>
</comment>
<protein>
    <submittedName>
        <fullName evidence="1">Uncharacterized protein</fullName>
    </submittedName>
</protein>
<dbReference type="AlphaFoldDB" id="A0A2P5C4S4"/>
<organism evidence="1 2">
    <name type="scientific">Parasponia andersonii</name>
    <name type="common">Sponia andersonii</name>
    <dbReference type="NCBI Taxonomy" id="3476"/>
    <lineage>
        <taxon>Eukaryota</taxon>
        <taxon>Viridiplantae</taxon>
        <taxon>Streptophyta</taxon>
        <taxon>Embryophyta</taxon>
        <taxon>Tracheophyta</taxon>
        <taxon>Spermatophyta</taxon>
        <taxon>Magnoliopsida</taxon>
        <taxon>eudicotyledons</taxon>
        <taxon>Gunneridae</taxon>
        <taxon>Pentapetalae</taxon>
        <taxon>rosids</taxon>
        <taxon>fabids</taxon>
        <taxon>Rosales</taxon>
        <taxon>Cannabaceae</taxon>
        <taxon>Parasponia</taxon>
    </lineage>
</organism>
<sequence>KWVSFDRVNKFHRLLDIDDDGYSKLWEDGIDPEAIIQFLTYPNMRWKRSQTDVINFPTTGLQRNANVMYYFISPKLLPSRNYCAVTKERVVLNYFILKGLIIDVGETTISYYCIPSWEKLEHLQQDAAEPPQAAGPSAHR</sequence>
<accession>A0A2P5C4S4</accession>
<proteinExistence type="predicted"/>